<dbReference type="Proteomes" id="UP000055024">
    <property type="component" value="Unassembled WGS sequence"/>
</dbReference>
<feature type="non-terminal residue" evidence="1">
    <location>
        <position position="76"/>
    </location>
</feature>
<evidence type="ECO:0000313" key="1">
    <source>
        <dbReference type="EMBL" id="KRZ02724.1"/>
    </source>
</evidence>
<reference evidence="1 2" key="1">
    <citation type="submission" date="2015-01" db="EMBL/GenBank/DDBJ databases">
        <title>Evolution of Trichinella species and genotypes.</title>
        <authorList>
            <person name="Korhonen P.K."/>
            <person name="Edoardo P."/>
            <person name="Giuseppe L.R."/>
            <person name="Gasser R.B."/>
        </authorList>
    </citation>
    <scope>NUCLEOTIDE SEQUENCE [LARGE SCALE GENOMIC DNA]</scope>
    <source>
        <strain evidence="1">ISS1029</strain>
    </source>
</reference>
<sequence length="76" mass="8911">MKPLTIVRNVKAIYNVVNVFNFVTPTRSWLHYCLASSVFRLPIPKFYVIDVQAVELVSYLSNCYLHNLHTHFYCMA</sequence>
<organism evidence="1 2">
    <name type="scientific">Trichinella zimbabwensis</name>
    <dbReference type="NCBI Taxonomy" id="268475"/>
    <lineage>
        <taxon>Eukaryota</taxon>
        <taxon>Metazoa</taxon>
        <taxon>Ecdysozoa</taxon>
        <taxon>Nematoda</taxon>
        <taxon>Enoplea</taxon>
        <taxon>Dorylaimia</taxon>
        <taxon>Trichinellida</taxon>
        <taxon>Trichinellidae</taxon>
        <taxon>Trichinella</taxon>
    </lineage>
</organism>
<protein>
    <submittedName>
        <fullName evidence="1">Uncharacterized protein</fullName>
    </submittedName>
</protein>
<evidence type="ECO:0000313" key="2">
    <source>
        <dbReference type="Proteomes" id="UP000055024"/>
    </source>
</evidence>
<keyword evidence="2" id="KW-1185">Reference proteome</keyword>
<dbReference type="AlphaFoldDB" id="A0A0V1GY78"/>
<proteinExistence type="predicted"/>
<gene>
    <name evidence="1" type="ORF">T11_8069</name>
</gene>
<comment type="caution">
    <text evidence="1">The sequence shown here is derived from an EMBL/GenBank/DDBJ whole genome shotgun (WGS) entry which is preliminary data.</text>
</comment>
<dbReference type="EMBL" id="JYDP01000218">
    <property type="protein sequence ID" value="KRZ02724.1"/>
    <property type="molecule type" value="Genomic_DNA"/>
</dbReference>
<dbReference type="OrthoDB" id="5875526at2759"/>
<accession>A0A0V1GY78</accession>
<name>A0A0V1GY78_9BILA</name>